<evidence type="ECO:0000256" key="1">
    <source>
        <dbReference type="SAM" id="MobiDB-lite"/>
    </source>
</evidence>
<evidence type="ECO:0000313" key="3">
    <source>
        <dbReference type="Proteomes" id="UP001596058"/>
    </source>
</evidence>
<dbReference type="RefSeq" id="WP_379514710.1">
    <property type="nucleotide sequence ID" value="NZ_JBHSPA010000018.1"/>
</dbReference>
<organism evidence="2 3">
    <name type="scientific">Nonomuraea insulae</name>
    <dbReference type="NCBI Taxonomy" id="1616787"/>
    <lineage>
        <taxon>Bacteria</taxon>
        <taxon>Bacillati</taxon>
        <taxon>Actinomycetota</taxon>
        <taxon>Actinomycetes</taxon>
        <taxon>Streptosporangiales</taxon>
        <taxon>Streptosporangiaceae</taxon>
        <taxon>Nonomuraea</taxon>
    </lineage>
</organism>
<proteinExistence type="predicted"/>
<dbReference type="EMBL" id="JBHSPA010000018">
    <property type="protein sequence ID" value="MFC5825188.1"/>
    <property type="molecule type" value="Genomic_DNA"/>
</dbReference>
<dbReference type="InterPro" id="IPR036894">
    <property type="entry name" value="YbaB-like_sf"/>
</dbReference>
<gene>
    <name evidence="2" type="ORF">ACFPZ3_15100</name>
</gene>
<dbReference type="InterPro" id="IPR004401">
    <property type="entry name" value="YbaB/EbfC"/>
</dbReference>
<dbReference type="Pfam" id="PF02575">
    <property type="entry name" value="YbaB_DNA_bd"/>
    <property type="match status" value="1"/>
</dbReference>
<protein>
    <submittedName>
        <fullName evidence="2">YbaB/EbfC family nucleoid-associated protein</fullName>
    </submittedName>
</protein>
<feature type="region of interest" description="Disordered" evidence="1">
    <location>
        <begin position="39"/>
        <end position="69"/>
    </location>
</feature>
<sequence>MWSPAPEDDAEFLARYVAESREIMRGLQAARAAVQQVEGRAESDDGLVEATADGQGGPTGLRIDPRAMRGGEAALGRKVTAVLRAAQEDAGRQAREITDAASGPALREPLDETFVRQRVEQAAQDLL</sequence>
<dbReference type="SUPFAM" id="SSF82607">
    <property type="entry name" value="YbaB-like"/>
    <property type="match status" value="1"/>
</dbReference>
<accession>A0ABW1CJW7</accession>
<evidence type="ECO:0000313" key="2">
    <source>
        <dbReference type="EMBL" id="MFC5825188.1"/>
    </source>
</evidence>
<feature type="compositionally biased region" description="Basic and acidic residues" evidence="1">
    <location>
        <begin position="88"/>
        <end position="98"/>
    </location>
</feature>
<dbReference type="Gene3D" id="3.30.1310.10">
    <property type="entry name" value="Nucleoid-associated protein YbaB-like domain"/>
    <property type="match status" value="1"/>
</dbReference>
<dbReference type="Proteomes" id="UP001596058">
    <property type="component" value="Unassembled WGS sequence"/>
</dbReference>
<feature type="region of interest" description="Disordered" evidence="1">
    <location>
        <begin position="88"/>
        <end position="113"/>
    </location>
</feature>
<keyword evidence="3" id="KW-1185">Reference proteome</keyword>
<name>A0ABW1CJW7_9ACTN</name>
<reference evidence="3" key="1">
    <citation type="journal article" date="2019" name="Int. J. Syst. Evol. Microbiol.">
        <title>The Global Catalogue of Microorganisms (GCM) 10K type strain sequencing project: providing services to taxonomists for standard genome sequencing and annotation.</title>
        <authorList>
            <consortium name="The Broad Institute Genomics Platform"/>
            <consortium name="The Broad Institute Genome Sequencing Center for Infectious Disease"/>
            <person name="Wu L."/>
            <person name="Ma J."/>
        </authorList>
    </citation>
    <scope>NUCLEOTIDE SEQUENCE [LARGE SCALE GENOMIC DNA]</scope>
    <source>
        <strain evidence="3">CCUG 53903</strain>
    </source>
</reference>
<comment type="caution">
    <text evidence="2">The sequence shown here is derived from an EMBL/GenBank/DDBJ whole genome shotgun (WGS) entry which is preliminary data.</text>
</comment>